<dbReference type="GO" id="GO:0042352">
    <property type="term" value="P:GDP-L-fucose salvage"/>
    <property type="evidence" value="ECO:0007669"/>
    <property type="project" value="Ensembl"/>
</dbReference>
<dbReference type="PANTHER" id="PTHR31690:SF4">
    <property type="entry name" value="FUCOSE MUTAROTASE"/>
    <property type="match status" value="1"/>
</dbReference>
<name>G3T222_LOXAF</name>
<dbReference type="OMA" id="PVWDTYT"/>
<dbReference type="InterPro" id="IPR007721">
    <property type="entry name" value="RbsD_FucU"/>
</dbReference>
<keyword evidence="5" id="KW-1185">Reference proteome</keyword>
<dbReference type="GO" id="GO:0036373">
    <property type="term" value="F:L-fucose mutarotase activity"/>
    <property type="evidence" value="ECO:0007669"/>
    <property type="project" value="UniProtKB-EC"/>
</dbReference>
<dbReference type="eggNOG" id="ENOG502RZR7">
    <property type="taxonomic scope" value="Eukaryota"/>
</dbReference>
<evidence type="ECO:0000256" key="1">
    <source>
        <dbReference type="ARBA" id="ARBA00023235"/>
    </source>
</evidence>
<evidence type="ECO:0000313" key="5">
    <source>
        <dbReference type="Proteomes" id="UP000007646"/>
    </source>
</evidence>
<organism evidence="4 5">
    <name type="scientific">Loxodonta africana</name>
    <name type="common">African elephant</name>
    <dbReference type="NCBI Taxonomy" id="9785"/>
    <lineage>
        <taxon>Eukaryota</taxon>
        <taxon>Metazoa</taxon>
        <taxon>Chordata</taxon>
        <taxon>Craniata</taxon>
        <taxon>Vertebrata</taxon>
        <taxon>Euteleostomi</taxon>
        <taxon>Mammalia</taxon>
        <taxon>Eutheria</taxon>
        <taxon>Afrotheria</taxon>
        <taxon>Proboscidea</taxon>
        <taxon>Elephantidae</taxon>
        <taxon>Loxodonta</taxon>
    </lineage>
</organism>
<dbReference type="InParanoid" id="G3T222"/>
<dbReference type="AlphaFoldDB" id="G3T222"/>
<dbReference type="Pfam" id="PF05025">
    <property type="entry name" value="RbsD_FucU"/>
    <property type="match status" value="1"/>
</dbReference>
<dbReference type="GO" id="GO:0045665">
    <property type="term" value="P:negative regulation of neuron differentiation"/>
    <property type="evidence" value="ECO:0007669"/>
    <property type="project" value="Ensembl"/>
</dbReference>
<dbReference type="SUPFAM" id="SSF102546">
    <property type="entry name" value="RbsD-like"/>
    <property type="match status" value="1"/>
</dbReference>
<reference evidence="4" key="2">
    <citation type="submission" date="2025-08" db="UniProtKB">
        <authorList>
            <consortium name="Ensembl"/>
        </authorList>
    </citation>
    <scope>IDENTIFICATION</scope>
    <source>
        <strain evidence="4">Isolate ISIS603380</strain>
    </source>
</reference>
<proteinExistence type="predicted"/>
<comment type="catalytic activity">
    <reaction evidence="2">
        <text>alpha-L-fucose = beta-L-fucose</text>
        <dbReference type="Rhea" id="RHEA:25580"/>
        <dbReference type="ChEBI" id="CHEBI:42548"/>
        <dbReference type="ChEBI" id="CHEBI:42589"/>
        <dbReference type="EC" id="5.1.3.29"/>
    </reaction>
</comment>
<accession>G3T222</accession>
<evidence type="ECO:0000256" key="3">
    <source>
        <dbReference type="ARBA" id="ARBA00038859"/>
    </source>
</evidence>
<dbReference type="GO" id="GO:0005829">
    <property type="term" value="C:cytosol"/>
    <property type="evidence" value="ECO:0007669"/>
    <property type="project" value="Ensembl"/>
</dbReference>
<dbReference type="GeneTree" id="ENSGT00390000001197"/>
<dbReference type="PANTHER" id="PTHR31690">
    <property type="entry name" value="FUCOSE MUTAROTASE"/>
    <property type="match status" value="1"/>
</dbReference>
<dbReference type="Proteomes" id="UP000007646">
    <property type="component" value="Unassembled WGS sequence"/>
</dbReference>
<dbReference type="GO" id="GO:0030182">
    <property type="term" value="P:neuron differentiation"/>
    <property type="evidence" value="ECO:0007669"/>
    <property type="project" value="Ensembl"/>
</dbReference>
<dbReference type="GO" id="GO:0060180">
    <property type="term" value="P:female mating behavior"/>
    <property type="evidence" value="ECO:0007669"/>
    <property type="project" value="Ensembl"/>
</dbReference>
<dbReference type="InterPro" id="IPR050443">
    <property type="entry name" value="RbsD/FucU_mutarotase"/>
</dbReference>
<evidence type="ECO:0000313" key="4">
    <source>
        <dbReference type="Ensembl" id="ENSLAFP00000007187.2"/>
    </source>
</evidence>
<sequence length="151" mass="16643">MVVLKGVPPLLSRELLYALARMGPGDETILADANFRTSSLCQCGPTEICADGLGIPHLLEVVVKLLLLDSYMESPAAIMELVPSNRTRGLQIPLWRHYKYHLPQAGCTNSLEKFERFAFYERSKKAVAVVATREMALCGNVNLKKGVLAPD</sequence>
<reference evidence="4 5" key="1">
    <citation type="submission" date="2009-06" db="EMBL/GenBank/DDBJ databases">
        <title>The Genome Sequence of Loxodonta africana (African elephant).</title>
        <authorList>
            <person name="Di Palma F."/>
            <person name="Heiman D."/>
            <person name="Young S."/>
            <person name="Johnson J."/>
            <person name="Lander E.S."/>
            <person name="Lindblad-Toh K."/>
        </authorList>
    </citation>
    <scope>NUCLEOTIDE SEQUENCE [LARGE SCALE GENOMIC DNA]</scope>
    <source>
        <strain evidence="4 5">Isolate ISIS603380</strain>
    </source>
</reference>
<dbReference type="FunCoup" id="G3T222">
    <property type="interactions" value="24"/>
</dbReference>
<dbReference type="EC" id="5.1.3.29" evidence="3"/>
<dbReference type="GO" id="GO:0006004">
    <property type="term" value="P:fucose metabolic process"/>
    <property type="evidence" value="ECO:0007669"/>
    <property type="project" value="Ensembl"/>
</dbReference>
<dbReference type="Ensembl" id="ENSLAFT00000008558.2">
    <property type="protein sequence ID" value="ENSLAFP00000007187.2"/>
    <property type="gene ID" value="ENSLAFG00000008562.2"/>
</dbReference>
<dbReference type="HOGENOM" id="CLU_120075_1_0_1"/>
<dbReference type="Gene3D" id="3.40.1650.10">
    <property type="entry name" value="RbsD-like domain"/>
    <property type="match status" value="1"/>
</dbReference>
<dbReference type="InterPro" id="IPR023750">
    <property type="entry name" value="RbsD-like_sf"/>
</dbReference>
<dbReference type="STRING" id="9785.ENSLAFP00000007187"/>
<reference evidence="4" key="3">
    <citation type="submission" date="2025-09" db="UniProtKB">
        <authorList>
            <consortium name="Ensembl"/>
        </authorList>
    </citation>
    <scope>IDENTIFICATION</scope>
    <source>
        <strain evidence="4">Isolate ISIS603380</strain>
    </source>
</reference>
<gene>
    <name evidence="4" type="primary">FUOM</name>
</gene>
<keyword evidence="1" id="KW-0413">Isomerase</keyword>
<dbReference type="GO" id="GO:0042806">
    <property type="term" value="F:fucose binding"/>
    <property type="evidence" value="ECO:0007669"/>
    <property type="project" value="Ensembl"/>
</dbReference>
<evidence type="ECO:0000256" key="2">
    <source>
        <dbReference type="ARBA" id="ARBA00036324"/>
    </source>
</evidence>
<protein>
    <recommendedName>
        <fullName evidence="3">L-fucose mutarotase</fullName>
        <ecNumber evidence="3">5.1.3.29</ecNumber>
    </recommendedName>
</protein>